<dbReference type="AlphaFoldDB" id="A0A2T0KIZ8"/>
<organism evidence="1 2">
    <name type="scientific">Actinoplanes italicus</name>
    <dbReference type="NCBI Taxonomy" id="113567"/>
    <lineage>
        <taxon>Bacteria</taxon>
        <taxon>Bacillati</taxon>
        <taxon>Actinomycetota</taxon>
        <taxon>Actinomycetes</taxon>
        <taxon>Micromonosporales</taxon>
        <taxon>Micromonosporaceae</taxon>
        <taxon>Actinoplanes</taxon>
    </lineage>
</organism>
<comment type="caution">
    <text evidence="1">The sequence shown here is derived from an EMBL/GenBank/DDBJ whole genome shotgun (WGS) entry which is preliminary data.</text>
</comment>
<name>A0A2T0KIZ8_9ACTN</name>
<protein>
    <submittedName>
        <fullName evidence="1">Uncharacterized protein</fullName>
    </submittedName>
</protein>
<evidence type="ECO:0000313" key="2">
    <source>
        <dbReference type="Proteomes" id="UP000239415"/>
    </source>
</evidence>
<dbReference type="EMBL" id="PVMZ01000003">
    <property type="protein sequence ID" value="PRX23497.1"/>
    <property type="molecule type" value="Genomic_DNA"/>
</dbReference>
<proteinExistence type="predicted"/>
<evidence type="ECO:0000313" key="1">
    <source>
        <dbReference type="EMBL" id="PRX23497.1"/>
    </source>
</evidence>
<keyword evidence="2" id="KW-1185">Reference proteome</keyword>
<sequence length="91" mass="9763">MDQKPSQYTEQLHAQARDIARRIVAAADALPAGKPRLDAAHQLAIGPIATEITMGADCCLHDQFGLAVMVAAELALHCRPEQPRAATPNPR</sequence>
<dbReference type="RefSeq" id="WP_106316687.1">
    <property type="nucleotide sequence ID" value="NZ_BOMO01000041.1"/>
</dbReference>
<dbReference type="Proteomes" id="UP000239415">
    <property type="component" value="Unassembled WGS sequence"/>
</dbReference>
<gene>
    <name evidence="1" type="ORF">CLV67_103245</name>
</gene>
<reference evidence="1 2" key="1">
    <citation type="submission" date="2018-03" db="EMBL/GenBank/DDBJ databases">
        <title>Genomic Encyclopedia of Archaeal and Bacterial Type Strains, Phase II (KMG-II): from individual species to whole genera.</title>
        <authorList>
            <person name="Goeker M."/>
        </authorList>
    </citation>
    <scope>NUCLEOTIDE SEQUENCE [LARGE SCALE GENOMIC DNA]</scope>
    <source>
        <strain evidence="1 2">DSM 43146</strain>
    </source>
</reference>
<accession>A0A2T0KIZ8</accession>